<keyword evidence="1" id="KW-0472">Membrane</keyword>
<dbReference type="Proteomes" id="UP000440713">
    <property type="component" value="Unassembled WGS sequence"/>
</dbReference>
<keyword evidence="1" id="KW-1133">Transmembrane helix</keyword>
<feature type="transmembrane region" description="Helical" evidence="1">
    <location>
        <begin position="215"/>
        <end position="233"/>
    </location>
</feature>
<feature type="transmembrane region" description="Helical" evidence="1">
    <location>
        <begin position="253"/>
        <end position="273"/>
    </location>
</feature>
<feature type="transmembrane region" description="Helical" evidence="1">
    <location>
        <begin position="21"/>
        <end position="44"/>
    </location>
</feature>
<evidence type="ECO:0000256" key="1">
    <source>
        <dbReference type="SAM" id="Phobius"/>
    </source>
</evidence>
<proteinExistence type="predicted"/>
<dbReference type="RefSeq" id="WP_154537477.1">
    <property type="nucleotide sequence ID" value="NZ_VUNE01000001.1"/>
</dbReference>
<feature type="transmembrane region" description="Helical" evidence="1">
    <location>
        <begin position="113"/>
        <end position="141"/>
    </location>
</feature>
<sequence length="279" mass="32561">MSNFYKLIAINLKRDKALLAFASMLGFLISGMSTLIICLISNHNMQNFLAKSESLANEKNVGQLIMPSFLIGLVPFILVFLCILFIIIASYNRLYNDDGSTYIMIQLPVRREYHCIIFFLEVTAFMIIQYIVAYLCLFIYFKYLMHLLAQYGAFYQFTLFDDVSNFGDFVMRIKNYNTIFFVLEDFAYRILVTIPALVAFLMFMMINVYRFGKKFLIVLFIIILFAIVFSPVLDLTKIIYYGLVVLVEPFSRLSLINSIALLIGYSFYSMYFYNNKLDF</sequence>
<dbReference type="AlphaFoldDB" id="A0A6N7XFG0"/>
<organism evidence="2 3">
    <name type="scientific">Peptostreptococcus porci</name>
    <dbReference type="NCBI Taxonomy" id="2652282"/>
    <lineage>
        <taxon>Bacteria</taxon>
        <taxon>Bacillati</taxon>
        <taxon>Bacillota</taxon>
        <taxon>Clostridia</taxon>
        <taxon>Peptostreptococcales</taxon>
        <taxon>Peptostreptococcaceae</taxon>
        <taxon>Peptostreptococcus</taxon>
    </lineage>
</organism>
<comment type="caution">
    <text evidence="2">The sequence shown here is derived from an EMBL/GenBank/DDBJ whole genome shotgun (WGS) entry which is preliminary data.</text>
</comment>
<evidence type="ECO:0000313" key="3">
    <source>
        <dbReference type="Proteomes" id="UP000440713"/>
    </source>
</evidence>
<feature type="transmembrane region" description="Helical" evidence="1">
    <location>
        <begin position="64"/>
        <end position="92"/>
    </location>
</feature>
<keyword evidence="1" id="KW-0812">Transmembrane</keyword>
<evidence type="ECO:0000313" key="2">
    <source>
        <dbReference type="EMBL" id="MST62124.1"/>
    </source>
</evidence>
<reference evidence="2 3" key="1">
    <citation type="submission" date="2019-08" db="EMBL/GenBank/DDBJ databases">
        <title>In-depth cultivation of the pig gut microbiome towards novel bacterial diversity and tailored functional studies.</title>
        <authorList>
            <person name="Wylensek D."/>
            <person name="Hitch T.C.A."/>
            <person name="Clavel T."/>
        </authorList>
    </citation>
    <scope>NUCLEOTIDE SEQUENCE [LARGE SCALE GENOMIC DNA]</scope>
    <source>
        <strain evidence="2 3">WCA-SAB-591-4A-A</strain>
    </source>
</reference>
<gene>
    <name evidence="2" type="ORF">FYJ71_03930</name>
</gene>
<name>A0A6N7XFG0_9FIRM</name>
<accession>A0A6N7XFG0</accession>
<dbReference type="EMBL" id="VUNE01000001">
    <property type="protein sequence ID" value="MST62124.1"/>
    <property type="molecule type" value="Genomic_DNA"/>
</dbReference>
<feature type="transmembrane region" description="Helical" evidence="1">
    <location>
        <begin position="186"/>
        <end position="208"/>
    </location>
</feature>
<keyword evidence="3" id="KW-1185">Reference proteome</keyword>
<protein>
    <submittedName>
        <fullName evidence="2">Uncharacterized protein</fullName>
    </submittedName>
</protein>